<reference evidence="1 2" key="1">
    <citation type="submission" date="2019-11" db="EMBL/GenBank/DDBJ databases">
        <title>Identification of a novel strain.</title>
        <authorList>
            <person name="Xu Q."/>
            <person name="Wang G."/>
        </authorList>
    </citation>
    <scope>NUCLEOTIDE SEQUENCE [LARGE SCALE GENOMIC DNA]</scope>
    <source>
        <strain evidence="2">xq</strain>
    </source>
</reference>
<keyword evidence="2" id="KW-1185">Reference proteome</keyword>
<dbReference type="RefSeq" id="WP_154737438.1">
    <property type="nucleotide sequence ID" value="NZ_WMBQ01000001.1"/>
</dbReference>
<proteinExistence type="predicted"/>
<evidence type="ECO:0000313" key="1">
    <source>
        <dbReference type="EMBL" id="MTD92848.1"/>
    </source>
</evidence>
<dbReference type="Proteomes" id="UP000440694">
    <property type="component" value="Unassembled WGS sequence"/>
</dbReference>
<evidence type="ECO:0000313" key="2">
    <source>
        <dbReference type="Proteomes" id="UP000440694"/>
    </source>
</evidence>
<protein>
    <submittedName>
        <fullName evidence="1">Uncharacterized protein</fullName>
    </submittedName>
</protein>
<gene>
    <name evidence="1" type="ORF">GIW81_00700</name>
</gene>
<sequence>MTKRTLWLATVVTALCAQGTNADDIDLERLQSLARNEQAQLVKCFGDMLTLVKRYNLREQLQHILYEGCAAERRALSDAVVKSLPAAEKNFAKGLAGAMSIDTLTGAVELYKAQPVSVCAGDSCVLGEYRKCLLIDLPIAASKRVPPSRFEQEAQERCRTHEARARGVLTVEFANAQKLQIDPQLSKATREELAKAVKQVLEDAVVDYGSELARLDPTRSSCEPDLCDGQPCLYMYGAPPTRYECMVSQP</sequence>
<dbReference type="AlphaFoldDB" id="A0A6I3KE77"/>
<dbReference type="EMBL" id="WMBQ01000001">
    <property type="protein sequence ID" value="MTD92848.1"/>
    <property type="molecule type" value="Genomic_DNA"/>
</dbReference>
<comment type="caution">
    <text evidence="1">The sequence shown here is derived from an EMBL/GenBank/DDBJ whole genome shotgun (WGS) entry which is preliminary data.</text>
</comment>
<name>A0A6I3KE77_9HYPH</name>
<organism evidence="1 2">
    <name type="scientific">Hyphomicrobium album</name>
    <dbReference type="NCBI Taxonomy" id="2665159"/>
    <lineage>
        <taxon>Bacteria</taxon>
        <taxon>Pseudomonadati</taxon>
        <taxon>Pseudomonadota</taxon>
        <taxon>Alphaproteobacteria</taxon>
        <taxon>Hyphomicrobiales</taxon>
        <taxon>Hyphomicrobiaceae</taxon>
        <taxon>Hyphomicrobium</taxon>
    </lineage>
</organism>
<accession>A0A6I3KE77</accession>